<reference evidence="2" key="1">
    <citation type="submission" date="2015-10" db="EMBL/GenBank/DDBJ databases">
        <authorList>
            <person name="Regsiter A."/>
            <person name="william w."/>
        </authorList>
    </citation>
    <scope>NUCLEOTIDE SEQUENCE [LARGE SCALE GENOMIC DNA]</scope>
</reference>
<dbReference type="OrthoDB" id="160990at2"/>
<dbReference type="EMBL" id="CZDF01000174">
    <property type="protein sequence ID" value="CUR35667.1"/>
    <property type="molecule type" value="Genomic_DNA"/>
</dbReference>
<dbReference type="RefSeq" id="WP_072722604.1">
    <property type="nucleotide sequence ID" value="NZ_LN889815.1"/>
</dbReference>
<dbReference type="InterPro" id="IPR012657">
    <property type="entry name" value="23S_rRNA-intervening_sequence"/>
</dbReference>
<dbReference type="Pfam" id="PF05635">
    <property type="entry name" value="23S_rRNA_IVP"/>
    <property type="match status" value="1"/>
</dbReference>
<keyword evidence="1" id="KW-0689">Ribosomal protein</keyword>
<keyword evidence="1" id="KW-0687">Ribonucleoprotein</keyword>
<dbReference type="PANTHER" id="PTHR38471">
    <property type="entry name" value="FOUR HELIX BUNDLE PROTEIN"/>
    <property type="match status" value="1"/>
</dbReference>
<dbReference type="CDD" id="cd16377">
    <property type="entry name" value="23S_rRNA_IVP_like"/>
    <property type="match status" value="1"/>
</dbReference>
<dbReference type="PANTHER" id="PTHR38471:SF2">
    <property type="entry name" value="FOUR HELIX BUNDLE PROTEIN"/>
    <property type="match status" value="1"/>
</dbReference>
<proteinExistence type="predicted"/>
<dbReference type="NCBIfam" id="NF008911">
    <property type="entry name" value="PRK12275.1-2"/>
    <property type="match status" value="1"/>
</dbReference>
<dbReference type="NCBIfam" id="TIGR02436">
    <property type="entry name" value="four helix bundle protein"/>
    <property type="match status" value="1"/>
</dbReference>
<keyword evidence="2" id="KW-1185">Reference proteome</keyword>
<protein>
    <submittedName>
        <fullName evidence="1">S23 ribosomal protein</fullName>
    </submittedName>
</protein>
<sequence length="129" mass="14859">MSYREQFIWKRAVQLAIHCYKFTDLFPQSELYGLTSQIRRSSVSVASNIAEGYGRRSKQEYIQFLHIALGSLRELDTQLIIAKEVDLADKNLFTPLLNEVEEMQSILVASLNKLKVPDSPQEKLGNRRN</sequence>
<evidence type="ECO:0000313" key="2">
    <source>
        <dbReference type="Proteomes" id="UP000184315"/>
    </source>
</evidence>
<dbReference type="InterPro" id="IPR036583">
    <property type="entry name" value="23S_rRNA_IVS_sf"/>
</dbReference>
<name>A0A1J1LST7_9CYAN</name>
<evidence type="ECO:0000313" key="1">
    <source>
        <dbReference type="EMBL" id="CUR35667.1"/>
    </source>
</evidence>
<dbReference type="Gene3D" id="1.20.1440.60">
    <property type="entry name" value="23S rRNA-intervening sequence"/>
    <property type="match status" value="1"/>
</dbReference>
<accession>A0A1J1LST7</accession>
<organism evidence="1 2">
    <name type="scientific">Planktothrix tepida PCC 9214</name>
    <dbReference type="NCBI Taxonomy" id="671072"/>
    <lineage>
        <taxon>Bacteria</taxon>
        <taxon>Bacillati</taxon>
        <taxon>Cyanobacteriota</taxon>
        <taxon>Cyanophyceae</taxon>
        <taxon>Oscillatoriophycideae</taxon>
        <taxon>Oscillatoriales</taxon>
        <taxon>Microcoleaceae</taxon>
        <taxon>Planktothrix</taxon>
    </lineage>
</organism>
<dbReference type="SUPFAM" id="SSF158446">
    <property type="entry name" value="IVS-encoded protein-like"/>
    <property type="match status" value="1"/>
</dbReference>
<dbReference type="Proteomes" id="UP000184315">
    <property type="component" value="Unassembled WGS sequence"/>
</dbReference>
<gene>
    <name evidence="1" type="ORF">PL9214670293</name>
</gene>
<dbReference type="STRING" id="671072.PL9214670293"/>
<dbReference type="GO" id="GO:0005840">
    <property type="term" value="C:ribosome"/>
    <property type="evidence" value="ECO:0007669"/>
    <property type="project" value="UniProtKB-KW"/>
</dbReference>
<dbReference type="AlphaFoldDB" id="A0A1J1LST7"/>